<keyword evidence="1" id="KW-1133">Transmembrane helix</keyword>
<gene>
    <name evidence="2" type="ORF">Aco03nite_100100</name>
</gene>
<comment type="caution">
    <text evidence="2">The sequence shown here is derived from an EMBL/GenBank/DDBJ whole genome shotgun (WGS) entry which is preliminary data.</text>
</comment>
<evidence type="ECO:0008006" key="4">
    <source>
        <dbReference type="Google" id="ProtNLM"/>
    </source>
</evidence>
<sequence>MSGLDPDRQETEISDEELAQLLITALGEPPRDQIAARPLTTDQRLRQMYRLRRQKRRRRWVAAVSRYTIVGLVVAALIGGVWTVAGLHRPQEQTAAPAHDPVATVPVPLELGDSGSWIPARQRLTDLAGTVAELDEQPAAGRFSHTWTRLWARDATDPLAPPVVHDEQRWWAPDRAGRQTRATVTGWIPGAEPGPVPVADAGQDVSYQAGEMPVVLPELSDDVFLVSSQLAERQDPADGPQATLRAVREVYRFHAPAPRQRAAMLQALADTDRLYTAGLVDGGAGRRGLAVMADSENGTVRDIAVLDPGTGRLLAYDTVWLQPPAAVRIPTPALSDSLLIIEANHTSTPQ</sequence>
<proteinExistence type="predicted"/>
<dbReference type="RefSeq" id="WP_203809750.1">
    <property type="nucleotide sequence ID" value="NZ_BAAAQE010000002.1"/>
</dbReference>
<keyword evidence="1" id="KW-0812">Transmembrane</keyword>
<protein>
    <recommendedName>
        <fullName evidence="4">CU044_5270 family protein</fullName>
    </recommendedName>
</protein>
<keyword evidence="1" id="KW-0472">Membrane</keyword>
<evidence type="ECO:0000256" key="1">
    <source>
        <dbReference type="SAM" id="Phobius"/>
    </source>
</evidence>
<dbReference type="Proteomes" id="UP000612282">
    <property type="component" value="Unassembled WGS sequence"/>
</dbReference>
<keyword evidence="3" id="KW-1185">Reference proteome</keyword>
<evidence type="ECO:0000313" key="3">
    <source>
        <dbReference type="Proteomes" id="UP000612282"/>
    </source>
</evidence>
<feature type="transmembrane region" description="Helical" evidence="1">
    <location>
        <begin position="60"/>
        <end position="85"/>
    </location>
</feature>
<name>A0ABQ3XSY2_9ACTN</name>
<dbReference type="EMBL" id="BOMG01000131">
    <property type="protein sequence ID" value="GID61606.1"/>
    <property type="molecule type" value="Genomic_DNA"/>
</dbReference>
<reference evidence="2 3" key="1">
    <citation type="submission" date="2021-01" db="EMBL/GenBank/DDBJ databases">
        <title>Whole genome shotgun sequence of Actinoplanes couchii NBRC 106145.</title>
        <authorList>
            <person name="Komaki H."/>
            <person name="Tamura T."/>
        </authorList>
    </citation>
    <scope>NUCLEOTIDE SEQUENCE [LARGE SCALE GENOMIC DNA]</scope>
    <source>
        <strain evidence="2 3">NBRC 106145</strain>
    </source>
</reference>
<accession>A0ABQ3XSY2</accession>
<organism evidence="2 3">
    <name type="scientific">Actinoplanes couchii</name>
    <dbReference type="NCBI Taxonomy" id="403638"/>
    <lineage>
        <taxon>Bacteria</taxon>
        <taxon>Bacillati</taxon>
        <taxon>Actinomycetota</taxon>
        <taxon>Actinomycetes</taxon>
        <taxon>Micromonosporales</taxon>
        <taxon>Micromonosporaceae</taxon>
        <taxon>Actinoplanes</taxon>
    </lineage>
</organism>
<evidence type="ECO:0000313" key="2">
    <source>
        <dbReference type="EMBL" id="GID61606.1"/>
    </source>
</evidence>